<evidence type="ECO:0000256" key="2">
    <source>
        <dbReference type="ARBA" id="ARBA00006275"/>
    </source>
</evidence>
<dbReference type="Gene3D" id="1.25.40.390">
    <property type="match status" value="1"/>
</dbReference>
<feature type="domain" description="SusD-like N-terminal" evidence="7">
    <location>
        <begin position="22"/>
        <end position="228"/>
    </location>
</feature>
<dbReference type="OrthoDB" id="653598at2"/>
<proteinExistence type="inferred from homology"/>
<evidence type="ECO:0000256" key="5">
    <source>
        <dbReference type="ARBA" id="ARBA00023237"/>
    </source>
</evidence>
<organism evidence="8 10">
    <name type="scientific">Pedobacter alluvionis</name>
    <dbReference type="NCBI Taxonomy" id="475253"/>
    <lineage>
        <taxon>Bacteria</taxon>
        <taxon>Pseudomonadati</taxon>
        <taxon>Bacteroidota</taxon>
        <taxon>Sphingobacteriia</taxon>
        <taxon>Sphingobacteriales</taxon>
        <taxon>Sphingobacteriaceae</taxon>
        <taxon>Pedobacter</taxon>
    </lineage>
</organism>
<sequence>MKKYILYLLIMFVIVSCKKQDEWLNVKSNKADIIPKTLQDYQAILDNNTVMNSNFPAIGIISADNGNVSDLIATTGGTLQERNAYKWASDIYEGGLSGGVDWIYPYKAIEYANVVLDGLKNIDKISQSEVQYNNIKGSALFYRAVAFYALAQIYIKPYNSETAASDPGLLLRISSDVNVRYDRATVQKTYEQIIDDLSQAVSFLPLTPVYKTRPSVPAAQMMLAKVYLNMSIYDKAKSFADLVLNNNNTLLDFNTLNTALTYPLPTFKDNNPEILFFNLTLNYSLGSISNRVITSELYNSYNVNDLRKTIFFRTNTDATHSFRGAYCGSSETFCGLSLNELILIRAECLARTGHINDAMADLNLLLSKRWKKNSSGNTTYINQTANSENEALEIILNERRKELPFTGNLRWEDLRRLNSDSRFAKTLSRTILGQIYTLAPNDPKYTLPIPPSEISINPVIQNPR</sequence>
<reference evidence="8 10" key="1">
    <citation type="submission" date="2018-10" db="EMBL/GenBank/DDBJ databases">
        <title>Genomic Encyclopedia of Archaeal and Bacterial Type Strains, Phase II (KMG-II): from individual species to whole genera.</title>
        <authorList>
            <person name="Goeker M."/>
        </authorList>
    </citation>
    <scope>NUCLEOTIDE SEQUENCE [LARGE SCALE GENOMIC DNA]</scope>
    <source>
        <strain evidence="8 10">DSM 19624</strain>
    </source>
</reference>
<keyword evidence="5" id="KW-0998">Cell outer membrane</keyword>
<evidence type="ECO:0000313" key="9">
    <source>
        <dbReference type="EMBL" id="TFB30247.1"/>
    </source>
</evidence>
<name>A0A497Y0Y9_9SPHI</name>
<dbReference type="GO" id="GO:0009279">
    <property type="term" value="C:cell outer membrane"/>
    <property type="evidence" value="ECO:0007669"/>
    <property type="project" value="UniProtKB-SubCell"/>
</dbReference>
<dbReference type="EMBL" id="RCCK01000012">
    <property type="protein sequence ID" value="RLJ75144.1"/>
    <property type="molecule type" value="Genomic_DNA"/>
</dbReference>
<dbReference type="RefSeq" id="WP_121285113.1">
    <property type="nucleotide sequence ID" value="NZ_RCCK01000012.1"/>
</dbReference>
<feature type="domain" description="RagB/SusD" evidence="6">
    <location>
        <begin position="338"/>
        <end position="462"/>
    </location>
</feature>
<evidence type="ECO:0000259" key="6">
    <source>
        <dbReference type="Pfam" id="PF07980"/>
    </source>
</evidence>
<dbReference type="Proteomes" id="UP000273898">
    <property type="component" value="Unassembled WGS sequence"/>
</dbReference>
<dbReference type="PROSITE" id="PS51257">
    <property type="entry name" value="PROKAR_LIPOPROTEIN"/>
    <property type="match status" value="1"/>
</dbReference>
<dbReference type="InterPro" id="IPR012944">
    <property type="entry name" value="SusD_RagB_dom"/>
</dbReference>
<evidence type="ECO:0000256" key="4">
    <source>
        <dbReference type="ARBA" id="ARBA00023136"/>
    </source>
</evidence>
<comment type="caution">
    <text evidence="8">The sequence shown here is derived from an EMBL/GenBank/DDBJ whole genome shotgun (WGS) entry which is preliminary data.</text>
</comment>
<reference evidence="9 11" key="2">
    <citation type="submission" date="2019-03" db="EMBL/GenBank/DDBJ databases">
        <authorList>
            <person name="He R.-H."/>
        </authorList>
    </citation>
    <scope>NUCLEOTIDE SEQUENCE [LARGE SCALE GENOMIC DNA]</scope>
    <source>
        <strain evidence="9 11">DSM 19624</strain>
    </source>
</reference>
<dbReference type="Proteomes" id="UP000297429">
    <property type="component" value="Unassembled WGS sequence"/>
</dbReference>
<dbReference type="Pfam" id="PF07980">
    <property type="entry name" value="SusD_RagB"/>
    <property type="match status" value="1"/>
</dbReference>
<dbReference type="Pfam" id="PF14322">
    <property type="entry name" value="SusD-like_3"/>
    <property type="match status" value="1"/>
</dbReference>
<dbReference type="InterPro" id="IPR033985">
    <property type="entry name" value="SusD-like_N"/>
</dbReference>
<evidence type="ECO:0000313" key="10">
    <source>
        <dbReference type="Proteomes" id="UP000273898"/>
    </source>
</evidence>
<dbReference type="EMBL" id="SOPX01000003">
    <property type="protein sequence ID" value="TFB30247.1"/>
    <property type="molecule type" value="Genomic_DNA"/>
</dbReference>
<dbReference type="AlphaFoldDB" id="A0A497Y0Y9"/>
<keyword evidence="3" id="KW-0732">Signal</keyword>
<gene>
    <name evidence="8" type="ORF">BCL90_3493</name>
    <name evidence="9" type="ORF">E3V97_18940</name>
</gene>
<dbReference type="InterPro" id="IPR011990">
    <property type="entry name" value="TPR-like_helical_dom_sf"/>
</dbReference>
<keyword evidence="11" id="KW-1185">Reference proteome</keyword>
<evidence type="ECO:0000256" key="3">
    <source>
        <dbReference type="ARBA" id="ARBA00022729"/>
    </source>
</evidence>
<evidence type="ECO:0000313" key="8">
    <source>
        <dbReference type="EMBL" id="RLJ75144.1"/>
    </source>
</evidence>
<accession>A0A497Y0Y9</accession>
<dbReference type="SUPFAM" id="SSF48452">
    <property type="entry name" value="TPR-like"/>
    <property type="match status" value="1"/>
</dbReference>
<comment type="subcellular location">
    <subcellularLocation>
        <location evidence="1">Cell outer membrane</location>
    </subcellularLocation>
</comment>
<evidence type="ECO:0000256" key="1">
    <source>
        <dbReference type="ARBA" id="ARBA00004442"/>
    </source>
</evidence>
<comment type="similarity">
    <text evidence="2">Belongs to the SusD family.</text>
</comment>
<evidence type="ECO:0000259" key="7">
    <source>
        <dbReference type="Pfam" id="PF14322"/>
    </source>
</evidence>
<protein>
    <submittedName>
        <fullName evidence="9">RagB/SusD family nutrient uptake outer membrane protein</fullName>
    </submittedName>
    <submittedName>
        <fullName evidence="8">SusD-like starch-binding protein associating with outer membrane</fullName>
    </submittedName>
</protein>
<keyword evidence="4" id="KW-0472">Membrane</keyword>
<evidence type="ECO:0000313" key="11">
    <source>
        <dbReference type="Proteomes" id="UP000297429"/>
    </source>
</evidence>